<reference evidence="1" key="1">
    <citation type="submission" date="2023-03" db="UniProtKB">
        <authorList>
            <consortium name="EnsemblPlants"/>
        </authorList>
    </citation>
    <scope>IDENTIFICATION</scope>
</reference>
<dbReference type="EnsemblPlants" id="MELO3C027554.2.1">
    <property type="protein sequence ID" value="MELO3C027554.2.1"/>
    <property type="gene ID" value="MELO3C027554.2"/>
</dbReference>
<protein>
    <submittedName>
        <fullName evidence="1">Uncharacterized protein</fullName>
    </submittedName>
</protein>
<organism evidence="1">
    <name type="scientific">Cucumis melo</name>
    <name type="common">Muskmelon</name>
    <dbReference type="NCBI Taxonomy" id="3656"/>
    <lineage>
        <taxon>Eukaryota</taxon>
        <taxon>Viridiplantae</taxon>
        <taxon>Streptophyta</taxon>
        <taxon>Embryophyta</taxon>
        <taxon>Tracheophyta</taxon>
        <taxon>Spermatophyta</taxon>
        <taxon>Magnoliopsida</taxon>
        <taxon>eudicotyledons</taxon>
        <taxon>Gunneridae</taxon>
        <taxon>Pentapetalae</taxon>
        <taxon>rosids</taxon>
        <taxon>fabids</taxon>
        <taxon>Cucurbitales</taxon>
        <taxon>Cucurbitaceae</taxon>
        <taxon>Benincaseae</taxon>
        <taxon>Cucumis</taxon>
    </lineage>
</organism>
<dbReference type="AlphaFoldDB" id="A0A9I9E286"/>
<sequence>MRAGDDGGRKRQRSIGWWREKSTTMVWKAYTAEVDRLVEGENDNDGGWEGENG</sequence>
<proteinExistence type="predicted"/>
<evidence type="ECO:0000313" key="1">
    <source>
        <dbReference type="EnsemblPlants" id="MELO3C027554.2.1"/>
    </source>
</evidence>
<dbReference type="Gramene" id="MELO3C027554.2.1">
    <property type="protein sequence ID" value="MELO3C027554.2.1"/>
    <property type="gene ID" value="MELO3C027554.2"/>
</dbReference>
<name>A0A9I9E286_CUCME</name>
<accession>A0A9I9E286</accession>